<feature type="coiled-coil region" evidence="1">
    <location>
        <begin position="609"/>
        <end position="643"/>
    </location>
</feature>
<dbReference type="EMBL" id="CAJNOJ010000125">
    <property type="protein sequence ID" value="CAF1162082.1"/>
    <property type="molecule type" value="Genomic_DNA"/>
</dbReference>
<reference evidence="3" key="1">
    <citation type="submission" date="2021-02" db="EMBL/GenBank/DDBJ databases">
        <authorList>
            <person name="Nowell W R."/>
        </authorList>
    </citation>
    <scope>NUCLEOTIDE SEQUENCE</scope>
</reference>
<dbReference type="Gene3D" id="1.20.5.170">
    <property type="match status" value="1"/>
</dbReference>
<proteinExistence type="predicted"/>
<comment type="caution">
    <text evidence="3">The sequence shown here is derived from an EMBL/GenBank/DDBJ whole genome shotgun (WGS) entry which is preliminary data.</text>
</comment>
<evidence type="ECO:0008006" key="5">
    <source>
        <dbReference type="Google" id="ProtNLM"/>
    </source>
</evidence>
<feature type="region of interest" description="Disordered" evidence="2">
    <location>
        <begin position="718"/>
        <end position="745"/>
    </location>
</feature>
<evidence type="ECO:0000313" key="4">
    <source>
        <dbReference type="Proteomes" id="UP000663852"/>
    </source>
</evidence>
<evidence type="ECO:0000256" key="1">
    <source>
        <dbReference type="SAM" id="Coils"/>
    </source>
</evidence>
<gene>
    <name evidence="3" type="ORF">EDS130_LOCUS23200</name>
</gene>
<evidence type="ECO:0000313" key="3">
    <source>
        <dbReference type="EMBL" id="CAF1162082.1"/>
    </source>
</evidence>
<feature type="coiled-coil region" evidence="1">
    <location>
        <begin position="168"/>
        <end position="578"/>
    </location>
</feature>
<feature type="region of interest" description="Disordered" evidence="2">
    <location>
        <begin position="69"/>
        <end position="140"/>
    </location>
</feature>
<name>A0A814TJ34_ADIRI</name>
<dbReference type="GO" id="GO:0032982">
    <property type="term" value="C:myosin filament"/>
    <property type="evidence" value="ECO:0007669"/>
    <property type="project" value="TreeGrafter"/>
</dbReference>
<keyword evidence="1" id="KW-0175">Coiled coil</keyword>
<dbReference type="Proteomes" id="UP000663852">
    <property type="component" value="Unassembled WGS sequence"/>
</dbReference>
<feature type="compositionally biased region" description="Basic and acidic residues" evidence="2">
    <location>
        <begin position="121"/>
        <end position="133"/>
    </location>
</feature>
<dbReference type="AlphaFoldDB" id="A0A814TJ34"/>
<dbReference type="GO" id="GO:0000146">
    <property type="term" value="F:microfilament motor activity"/>
    <property type="evidence" value="ECO:0007669"/>
    <property type="project" value="TreeGrafter"/>
</dbReference>
<feature type="compositionally biased region" description="Low complexity" evidence="2">
    <location>
        <begin position="69"/>
        <end position="86"/>
    </location>
</feature>
<sequence>RKAIEERRNVELALEGANQMISELRVVLSGAEGRASALDTQLARVEGAKRDAEYKLGSIVSSLRRTIGYGSRSSSSTRLRSRSPSPVRRRPISPTKGFDSNENRASPILRRTSRSPHQRSRSPDYDGERERGRSPGSTYVDVADVDPEQIRTALRDFAQNFITTERERDDCAAEAAVLRRANKELEDNLVRTEQRFNQLQKTLMSFEEDKKGVDTRLQGAQNALLLQEDTIRRSERERKTMLDQMTALERQLISLDNEKKQLTEKLGLSKSGESRLTDEKRQLKRALDETEARATELEMTRRGLEGELQRLNMILTDKDTEIQVHQERCETLIRQIQDREERCQSLQLSVDRLSLTLAKAEEGESSLKNRVQSLNQTLSQTNYQAADLQQKLGGIQGALQSNESERRILQDKLEQSRSQVSELKKQNHELLERVHHLQNEVTDSEMRRHELENQLRNANTLLVQRQESEQEVIQKISILTADKQALQEKNALLQRQLGNLDLEKREAERSKLRLEKDKHVLRKTLDKVERERVVTEDIIRSWDRAEFDRQFRRLEEENIVLQRQVEHLQAALNESEQQHAQRLIDLTTRNRRETEAETERIRSSQTAAERALEAREKAHRARVKGLEEQITSLKEQLHQELRKRQSFLNRSLVNGEEINALRREITDSLSFVSQDPHGLDPILLDHETKRLADIHEPPVRHSSPTRRTLSPSIALRSMRAAAAASPSQLGPSSPSSRARASRPRY</sequence>
<dbReference type="SUPFAM" id="SSF57997">
    <property type="entry name" value="Tropomyosin"/>
    <property type="match status" value="2"/>
</dbReference>
<feature type="compositionally biased region" description="Low complexity" evidence="2">
    <location>
        <begin position="718"/>
        <end position="738"/>
    </location>
</feature>
<feature type="region of interest" description="Disordered" evidence="2">
    <location>
        <begin position="694"/>
        <end position="713"/>
    </location>
</feature>
<dbReference type="OrthoDB" id="3549872at2759"/>
<accession>A0A814TJ34</accession>
<protein>
    <recommendedName>
        <fullName evidence="5">Rootletin-like protein</fullName>
    </recommendedName>
</protein>
<evidence type="ECO:0000256" key="2">
    <source>
        <dbReference type="SAM" id="MobiDB-lite"/>
    </source>
</evidence>
<dbReference type="GO" id="GO:0005737">
    <property type="term" value="C:cytoplasm"/>
    <property type="evidence" value="ECO:0007669"/>
    <property type="project" value="TreeGrafter"/>
</dbReference>
<dbReference type="GO" id="GO:0051015">
    <property type="term" value="F:actin filament binding"/>
    <property type="evidence" value="ECO:0007669"/>
    <property type="project" value="TreeGrafter"/>
</dbReference>
<dbReference type="GO" id="GO:0016460">
    <property type="term" value="C:myosin II complex"/>
    <property type="evidence" value="ECO:0007669"/>
    <property type="project" value="TreeGrafter"/>
</dbReference>
<dbReference type="PANTHER" id="PTHR45615">
    <property type="entry name" value="MYOSIN HEAVY CHAIN, NON-MUSCLE"/>
    <property type="match status" value="1"/>
</dbReference>
<feature type="compositionally biased region" description="Basic residues" evidence="2">
    <location>
        <begin position="111"/>
        <end position="120"/>
    </location>
</feature>
<feature type="non-terminal residue" evidence="3">
    <location>
        <position position="745"/>
    </location>
</feature>
<dbReference type="PANTHER" id="PTHR45615:SF40">
    <property type="entry name" value="MYOSIN HEAVY CHAIN, NON-MUSCLE"/>
    <property type="match status" value="1"/>
</dbReference>
<organism evidence="3 4">
    <name type="scientific">Adineta ricciae</name>
    <name type="common">Rotifer</name>
    <dbReference type="NCBI Taxonomy" id="249248"/>
    <lineage>
        <taxon>Eukaryota</taxon>
        <taxon>Metazoa</taxon>
        <taxon>Spiralia</taxon>
        <taxon>Gnathifera</taxon>
        <taxon>Rotifera</taxon>
        <taxon>Eurotatoria</taxon>
        <taxon>Bdelloidea</taxon>
        <taxon>Adinetida</taxon>
        <taxon>Adinetidae</taxon>
        <taxon>Adineta</taxon>
    </lineage>
</organism>